<organism evidence="3 4">
    <name type="scientific">Sparus aurata</name>
    <name type="common">Gilthead sea bream</name>
    <dbReference type="NCBI Taxonomy" id="8175"/>
    <lineage>
        <taxon>Eukaryota</taxon>
        <taxon>Metazoa</taxon>
        <taxon>Chordata</taxon>
        <taxon>Craniata</taxon>
        <taxon>Vertebrata</taxon>
        <taxon>Euteleostomi</taxon>
        <taxon>Actinopterygii</taxon>
        <taxon>Neopterygii</taxon>
        <taxon>Teleostei</taxon>
        <taxon>Neoteleostei</taxon>
        <taxon>Acanthomorphata</taxon>
        <taxon>Eupercaria</taxon>
        <taxon>Spariformes</taxon>
        <taxon>Sparidae</taxon>
        <taxon>Sparus</taxon>
    </lineage>
</organism>
<dbReference type="InterPro" id="IPR050357">
    <property type="entry name" value="Arrestin_domain-protein"/>
</dbReference>
<reference evidence="3" key="1">
    <citation type="submission" date="2021-04" db="EMBL/GenBank/DDBJ databases">
        <authorList>
            <consortium name="Wellcome Sanger Institute Data Sharing"/>
        </authorList>
    </citation>
    <scope>NUCLEOTIDE SEQUENCE [LARGE SCALE GENOMIC DNA]</scope>
</reference>
<dbReference type="PANTHER" id="PTHR11188:SF135">
    <property type="entry name" value="ARRESTIN DOMAIN CONTAINING 3-LIKE-RELATED"/>
    <property type="match status" value="1"/>
</dbReference>
<accession>A0A671TGU4</accession>
<dbReference type="GeneTree" id="ENSGT00940000164012"/>
<evidence type="ECO:0000313" key="4">
    <source>
        <dbReference type="Proteomes" id="UP000472265"/>
    </source>
</evidence>
<dbReference type="GO" id="GO:0005886">
    <property type="term" value="C:plasma membrane"/>
    <property type="evidence" value="ECO:0007669"/>
    <property type="project" value="TreeGrafter"/>
</dbReference>
<dbReference type="InterPro" id="IPR011022">
    <property type="entry name" value="Arrestin_C-like"/>
</dbReference>
<keyword evidence="4" id="KW-1185">Reference proteome</keyword>
<name>A0A671TGU4_SPAAU</name>
<dbReference type="Proteomes" id="UP000472265">
    <property type="component" value="Chromosome 5"/>
</dbReference>
<gene>
    <name evidence="3" type="primary">LOC115582318</name>
</gene>
<dbReference type="InterPro" id="IPR011021">
    <property type="entry name" value="Arrestin-like_N"/>
</dbReference>
<dbReference type="AlphaFoldDB" id="A0A671TGU4"/>
<dbReference type="InterPro" id="IPR014756">
    <property type="entry name" value="Ig_E-set"/>
</dbReference>
<dbReference type="SUPFAM" id="SSF81296">
    <property type="entry name" value="E set domains"/>
    <property type="match status" value="2"/>
</dbReference>
<dbReference type="GO" id="GO:0005737">
    <property type="term" value="C:cytoplasm"/>
    <property type="evidence" value="ECO:0007669"/>
    <property type="project" value="TreeGrafter"/>
</dbReference>
<dbReference type="Pfam" id="PF00339">
    <property type="entry name" value="Arrestin_N"/>
    <property type="match status" value="1"/>
</dbReference>
<comment type="similarity">
    <text evidence="1">Belongs to the arrestin family.</text>
</comment>
<dbReference type="InterPro" id="IPR014752">
    <property type="entry name" value="Arrestin-like_C"/>
</dbReference>
<dbReference type="InParanoid" id="A0A671TGU4"/>
<evidence type="ECO:0000256" key="1">
    <source>
        <dbReference type="ARBA" id="ARBA00005298"/>
    </source>
</evidence>
<dbReference type="Ensembl" id="ENSSAUT00010000499.1">
    <property type="protein sequence ID" value="ENSSAUP00010000465.1"/>
    <property type="gene ID" value="ENSSAUG00010000272.1"/>
</dbReference>
<reference evidence="3" key="3">
    <citation type="submission" date="2025-09" db="UniProtKB">
        <authorList>
            <consortium name="Ensembl"/>
        </authorList>
    </citation>
    <scope>IDENTIFICATION</scope>
</reference>
<evidence type="ECO:0000259" key="2">
    <source>
        <dbReference type="SMART" id="SM01017"/>
    </source>
</evidence>
<sequence length="382" mass="42205">MRVCPFFGPVQQQGALSPPQTRAVGPPAHAQTVLLSCFHARPFSLRGKSCLFHTTVLGSVYSASARIEMFEKTIKNCTINLDALNETSTFSSGDLMTGHVSFELTKETTPTSITMEVTGRLHVHWTSGTKHRTVHSEKRDLFVLKSVIVPENSGMTSLTQKLQPGTHVYPFTCQLPQEDFPTSFRGVHGEIEYTVKVDINRSWNRSKDFVTEFNFVNHMDINQSELSAPLSGSNDMTVCCLWCASGPITVTASAEKKAFTPGETAKVICDFSNASSRRATPTVKLQQKQSYYSSTSVGRRIYFQTLNSSTGQPISPHTTDVHTEFMLTIPPSASLTISNCSILEVEYFIEVSLKVSYSSEVTVMIPIILCDTPVDPHPPQYS</sequence>
<dbReference type="GO" id="GO:0007399">
    <property type="term" value="P:nervous system development"/>
    <property type="evidence" value="ECO:0007669"/>
    <property type="project" value="UniProtKB-ARBA"/>
</dbReference>
<feature type="domain" description="Arrestin C-terminal-like" evidence="2">
    <location>
        <begin position="244"/>
        <end position="374"/>
    </location>
</feature>
<dbReference type="PANTHER" id="PTHR11188">
    <property type="entry name" value="ARRESTIN DOMAIN CONTAINING PROTEIN"/>
    <property type="match status" value="1"/>
</dbReference>
<protein>
    <submittedName>
        <fullName evidence="3">Arrestin domain-containing protein 3-like</fullName>
    </submittedName>
</protein>
<dbReference type="SMART" id="SM01017">
    <property type="entry name" value="Arrestin_C"/>
    <property type="match status" value="1"/>
</dbReference>
<dbReference type="GO" id="GO:0015031">
    <property type="term" value="P:protein transport"/>
    <property type="evidence" value="ECO:0007669"/>
    <property type="project" value="TreeGrafter"/>
</dbReference>
<reference evidence="3" key="2">
    <citation type="submission" date="2025-08" db="UniProtKB">
        <authorList>
            <consortium name="Ensembl"/>
        </authorList>
    </citation>
    <scope>IDENTIFICATION</scope>
</reference>
<proteinExistence type="inferred from homology"/>
<evidence type="ECO:0000313" key="3">
    <source>
        <dbReference type="Ensembl" id="ENSSAUP00010000465.1"/>
    </source>
</evidence>
<dbReference type="Gene3D" id="2.60.40.640">
    <property type="match status" value="2"/>
</dbReference>
<dbReference type="Pfam" id="PF02752">
    <property type="entry name" value="Arrestin_C"/>
    <property type="match status" value="1"/>
</dbReference>